<dbReference type="InterPro" id="IPR029057">
    <property type="entry name" value="PRTase-like"/>
</dbReference>
<dbReference type="GO" id="GO:0006166">
    <property type="term" value="P:purine ribonucleoside salvage"/>
    <property type="evidence" value="ECO:0007669"/>
    <property type="project" value="UniProtKB-UniRule"/>
</dbReference>
<evidence type="ECO:0000256" key="1">
    <source>
        <dbReference type="ARBA" id="ARBA00000868"/>
    </source>
</evidence>
<dbReference type="EMBL" id="CP006916">
    <property type="protein sequence ID" value="AHB99500.1"/>
    <property type="molecule type" value="Genomic_DNA"/>
</dbReference>
<evidence type="ECO:0000256" key="8">
    <source>
        <dbReference type="ARBA" id="ARBA00022490"/>
    </source>
</evidence>
<evidence type="ECO:0000313" key="15">
    <source>
        <dbReference type="Proteomes" id="UP000018735"/>
    </source>
</evidence>
<dbReference type="PANTHER" id="PTHR32315">
    <property type="entry name" value="ADENINE PHOSPHORIBOSYLTRANSFERASE"/>
    <property type="match status" value="1"/>
</dbReference>
<dbReference type="NCBIfam" id="TIGR01090">
    <property type="entry name" value="apt"/>
    <property type="match status" value="1"/>
</dbReference>
<dbReference type="eggNOG" id="COG0503">
    <property type="taxonomic scope" value="Bacteria"/>
</dbReference>
<organism evidence="14 15">
    <name type="scientific">Mycoplasmoides gallisepticum S6</name>
    <dbReference type="NCBI Taxonomy" id="1006581"/>
    <lineage>
        <taxon>Bacteria</taxon>
        <taxon>Bacillati</taxon>
        <taxon>Mycoplasmatota</taxon>
        <taxon>Mycoplasmoidales</taxon>
        <taxon>Mycoplasmoidaceae</taxon>
        <taxon>Mycoplasmoides</taxon>
    </lineage>
</organism>
<comment type="catalytic activity">
    <reaction evidence="1 12">
        <text>AMP + diphosphate = 5-phospho-alpha-D-ribose 1-diphosphate + adenine</text>
        <dbReference type="Rhea" id="RHEA:16609"/>
        <dbReference type="ChEBI" id="CHEBI:16708"/>
        <dbReference type="ChEBI" id="CHEBI:33019"/>
        <dbReference type="ChEBI" id="CHEBI:58017"/>
        <dbReference type="ChEBI" id="CHEBI:456215"/>
        <dbReference type="EC" id="2.4.2.7"/>
    </reaction>
</comment>
<dbReference type="NCBIfam" id="NF002636">
    <property type="entry name" value="PRK02304.1-5"/>
    <property type="match status" value="1"/>
</dbReference>
<evidence type="ECO:0000313" key="14">
    <source>
        <dbReference type="EMBL" id="AHB99500.1"/>
    </source>
</evidence>
<dbReference type="GO" id="GO:0003999">
    <property type="term" value="F:adenine phosphoribosyltransferase activity"/>
    <property type="evidence" value="ECO:0007669"/>
    <property type="project" value="UniProtKB-UniRule"/>
</dbReference>
<gene>
    <name evidence="12 14" type="primary">apt</name>
    <name evidence="14" type="ORF">GCW_01090</name>
</gene>
<evidence type="ECO:0000256" key="9">
    <source>
        <dbReference type="ARBA" id="ARBA00022676"/>
    </source>
</evidence>
<evidence type="ECO:0000256" key="6">
    <source>
        <dbReference type="ARBA" id="ARBA00011738"/>
    </source>
</evidence>
<evidence type="ECO:0000256" key="10">
    <source>
        <dbReference type="ARBA" id="ARBA00022679"/>
    </source>
</evidence>
<comment type="subunit">
    <text evidence="6 12">Homodimer.</text>
</comment>
<dbReference type="AlphaFoldDB" id="A0A0F6CK78"/>
<dbReference type="RefSeq" id="WP_011113421.1">
    <property type="nucleotide sequence ID" value="NC_023030.2"/>
</dbReference>
<evidence type="ECO:0000256" key="2">
    <source>
        <dbReference type="ARBA" id="ARBA00003968"/>
    </source>
</evidence>
<keyword evidence="10 12" id="KW-0808">Transferase</keyword>
<dbReference type="InterPro" id="IPR005764">
    <property type="entry name" value="Ade_phspho_trans"/>
</dbReference>
<dbReference type="FunFam" id="3.40.50.2020:FF:000004">
    <property type="entry name" value="Adenine phosphoribosyltransferase"/>
    <property type="match status" value="1"/>
</dbReference>
<comment type="subcellular location">
    <subcellularLocation>
        <location evidence="3 12">Cytoplasm</location>
    </subcellularLocation>
</comment>
<dbReference type="SUPFAM" id="SSF53271">
    <property type="entry name" value="PRTase-like"/>
    <property type="match status" value="1"/>
</dbReference>
<evidence type="ECO:0000256" key="12">
    <source>
        <dbReference type="HAMAP-Rule" id="MF_00004"/>
    </source>
</evidence>
<evidence type="ECO:0000256" key="5">
    <source>
        <dbReference type="ARBA" id="ARBA00008391"/>
    </source>
</evidence>
<dbReference type="InterPro" id="IPR050054">
    <property type="entry name" value="UPRTase/APRTase"/>
</dbReference>
<proteinExistence type="inferred from homology"/>
<dbReference type="HAMAP" id="MF_00004">
    <property type="entry name" value="Aden_phosphoribosyltr"/>
    <property type="match status" value="1"/>
</dbReference>
<dbReference type="Proteomes" id="UP000018735">
    <property type="component" value="Chromosome"/>
</dbReference>
<dbReference type="KEGG" id="mgz:GCW_01090"/>
<dbReference type="GeneID" id="93510018"/>
<evidence type="ECO:0000256" key="4">
    <source>
        <dbReference type="ARBA" id="ARBA00004659"/>
    </source>
</evidence>
<dbReference type="Pfam" id="PF00156">
    <property type="entry name" value="Pribosyltran"/>
    <property type="match status" value="1"/>
</dbReference>
<evidence type="ECO:0000256" key="3">
    <source>
        <dbReference type="ARBA" id="ARBA00004496"/>
    </source>
</evidence>
<sequence>MKTELIAQLKKTIITVKDFPKPGILFYDITPILLDPKLFDQVISVMAEVAKKSNADMIASPESRGFLFGVPLANKLKLPFVLVRKQNKLPRATFSASYDLEYGKNNVIEIHQDAIKPNSKVMIVDDLLATAGTVDAISRLVKQAKSEVVSYSFLIRLKDLGGIDKLDQTKPIDYILEY</sequence>
<reference evidence="14 15" key="1">
    <citation type="journal article" date="2011" name="PLoS ONE">
        <title>Core proteome of the minimal cell: comparative proteomics of three mollicute species.</title>
        <authorList>
            <person name="Fisunov G.Y."/>
            <person name="Alexeev D.G."/>
            <person name="Bazaleev N.A."/>
            <person name="Ladygina V.G."/>
            <person name="Galyamina M.A."/>
            <person name="Kondratov I.G."/>
            <person name="Zhukova N.A."/>
            <person name="Serebryakova M.V."/>
            <person name="Demina I.A."/>
            <person name="Govorun V.M."/>
        </authorList>
    </citation>
    <scope>NUCLEOTIDE SEQUENCE [LARGE SCALE GENOMIC DNA]</scope>
    <source>
        <strain evidence="14 15">S6</strain>
    </source>
</reference>
<dbReference type="NCBIfam" id="NF002634">
    <property type="entry name" value="PRK02304.1-3"/>
    <property type="match status" value="1"/>
</dbReference>
<dbReference type="PANTHER" id="PTHR32315:SF3">
    <property type="entry name" value="ADENINE PHOSPHORIBOSYLTRANSFERASE"/>
    <property type="match status" value="1"/>
</dbReference>
<dbReference type="HOGENOM" id="CLU_063339_3_3_14"/>
<comment type="function">
    <text evidence="2 12">Catalyzes a salvage reaction resulting in the formation of AMP, that is energically less costly than de novo synthesis.</text>
</comment>
<feature type="domain" description="Phosphoribosyltransferase" evidence="13">
    <location>
        <begin position="35"/>
        <end position="172"/>
    </location>
</feature>
<comment type="pathway">
    <text evidence="4 12">Purine metabolism; AMP biosynthesis via salvage pathway; AMP from adenine: step 1/1.</text>
</comment>
<dbReference type="GO" id="GO:0006168">
    <property type="term" value="P:adenine salvage"/>
    <property type="evidence" value="ECO:0007669"/>
    <property type="project" value="InterPro"/>
</dbReference>
<protein>
    <recommendedName>
        <fullName evidence="7 12">Adenine phosphoribosyltransferase</fullName>
        <shortName evidence="12">APRT</shortName>
        <ecNumber evidence="7 12">2.4.2.7</ecNumber>
    </recommendedName>
</protein>
<evidence type="ECO:0000259" key="13">
    <source>
        <dbReference type="Pfam" id="PF00156"/>
    </source>
</evidence>
<accession>A0A0F6CK78</accession>
<comment type="similarity">
    <text evidence="5 12">Belongs to the purine/pyrimidine phosphoribosyltransferase family.</text>
</comment>
<keyword evidence="9 12" id="KW-0328">Glycosyltransferase</keyword>
<name>A0A0F6CK78_MYCGL</name>
<dbReference type="GO" id="GO:0005737">
    <property type="term" value="C:cytoplasm"/>
    <property type="evidence" value="ECO:0007669"/>
    <property type="project" value="UniProtKB-SubCell"/>
</dbReference>
<keyword evidence="11 12" id="KW-0660">Purine salvage</keyword>
<dbReference type="GO" id="GO:0016208">
    <property type="term" value="F:AMP binding"/>
    <property type="evidence" value="ECO:0007669"/>
    <property type="project" value="TreeGrafter"/>
</dbReference>
<dbReference type="GO" id="GO:0002055">
    <property type="term" value="F:adenine binding"/>
    <property type="evidence" value="ECO:0007669"/>
    <property type="project" value="TreeGrafter"/>
</dbReference>
<dbReference type="GO" id="GO:0044209">
    <property type="term" value="P:AMP salvage"/>
    <property type="evidence" value="ECO:0007669"/>
    <property type="project" value="UniProtKB-UniRule"/>
</dbReference>
<dbReference type="EC" id="2.4.2.7" evidence="7 12"/>
<dbReference type="SMR" id="A0A0F6CK78"/>
<evidence type="ECO:0000256" key="11">
    <source>
        <dbReference type="ARBA" id="ARBA00022726"/>
    </source>
</evidence>
<dbReference type="Gene3D" id="3.40.50.2020">
    <property type="match status" value="1"/>
</dbReference>
<dbReference type="UniPathway" id="UPA00588">
    <property type="reaction ID" value="UER00646"/>
</dbReference>
<dbReference type="InterPro" id="IPR000836">
    <property type="entry name" value="PRTase_dom"/>
</dbReference>
<evidence type="ECO:0000256" key="7">
    <source>
        <dbReference type="ARBA" id="ARBA00011893"/>
    </source>
</evidence>
<dbReference type="CDD" id="cd06223">
    <property type="entry name" value="PRTases_typeI"/>
    <property type="match status" value="1"/>
</dbReference>
<keyword evidence="8 12" id="KW-0963">Cytoplasm</keyword>